<evidence type="ECO:0000313" key="7">
    <source>
        <dbReference type="Proteomes" id="UP000244880"/>
    </source>
</evidence>
<dbReference type="RefSeq" id="WP_108828196.1">
    <property type="nucleotide sequence ID" value="NZ_OMOR01000001.1"/>
</dbReference>
<dbReference type="InterPro" id="IPR001647">
    <property type="entry name" value="HTH_TetR"/>
</dbReference>
<reference evidence="6 7" key="1">
    <citation type="submission" date="2018-03" db="EMBL/GenBank/DDBJ databases">
        <authorList>
            <person name="Keele B.F."/>
        </authorList>
    </citation>
    <scope>NUCLEOTIDE SEQUENCE [LARGE SCALE GENOMIC DNA]</scope>
    <source>
        <strain evidence="6 7">CECT 8599</strain>
    </source>
</reference>
<dbReference type="PRINTS" id="PR00455">
    <property type="entry name" value="HTHTETR"/>
</dbReference>
<dbReference type="Gene3D" id="1.10.357.10">
    <property type="entry name" value="Tetracycline Repressor, domain 2"/>
    <property type="match status" value="1"/>
</dbReference>
<dbReference type="SUPFAM" id="SSF46689">
    <property type="entry name" value="Homeodomain-like"/>
    <property type="match status" value="1"/>
</dbReference>
<dbReference type="Pfam" id="PF00440">
    <property type="entry name" value="TetR_N"/>
    <property type="match status" value="1"/>
</dbReference>
<gene>
    <name evidence="6" type="primary">betI_2</name>
    <name evidence="6" type="ORF">ASD8599_01810</name>
</gene>
<feature type="domain" description="HTH tetR-type" evidence="5">
    <location>
        <begin position="18"/>
        <end position="78"/>
    </location>
</feature>
<protein>
    <submittedName>
        <fullName evidence="6">HTH-type transcriptional regulator BetI</fullName>
    </submittedName>
</protein>
<evidence type="ECO:0000256" key="1">
    <source>
        <dbReference type="ARBA" id="ARBA00023015"/>
    </source>
</evidence>
<dbReference type="PANTHER" id="PTHR30055:SF234">
    <property type="entry name" value="HTH-TYPE TRANSCRIPTIONAL REGULATOR BETI"/>
    <property type="match status" value="1"/>
</dbReference>
<keyword evidence="1" id="KW-0805">Transcription regulation</keyword>
<evidence type="ECO:0000313" key="6">
    <source>
        <dbReference type="EMBL" id="SPH21069.1"/>
    </source>
</evidence>
<dbReference type="PROSITE" id="PS50977">
    <property type="entry name" value="HTH_TETR_2"/>
    <property type="match status" value="1"/>
</dbReference>
<evidence type="ECO:0000256" key="2">
    <source>
        <dbReference type="ARBA" id="ARBA00023125"/>
    </source>
</evidence>
<dbReference type="GO" id="GO:0003700">
    <property type="term" value="F:DNA-binding transcription factor activity"/>
    <property type="evidence" value="ECO:0007669"/>
    <property type="project" value="TreeGrafter"/>
</dbReference>
<sequence length="207" mass="23315">MSDTPIEVRKRPVQARSKARVEAILDAARDIISEIGSDGMKMSVLAHRAGVPIGTVYQFFPNKSAVIYTLVTDIMQQMHTALQAQMEGIQSLDDASGRIDQMVRGYYQFLKDEPVMRDILGSTQGDKKLQALDQEDSRTNGAMMFEHMKPFVSQQDHKRLKVVLFLNAHLTGSLTRLAVTEDAEMAETLLQIFVKRLQDDLLSFKQV</sequence>
<proteinExistence type="predicted"/>
<dbReference type="InterPro" id="IPR041674">
    <property type="entry name" value="TetR_C_22"/>
</dbReference>
<feature type="DNA-binding region" description="H-T-H motif" evidence="4">
    <location>
        <begin position="41"/>
        <end position="60"/>
    </location>
</feature>
<dbReference type="EMBL" id="OMOR01000001">
    <property type="protein sequence ID" value="SPH21069.1"/>
    <property type="molecule type" value="Genomic_DNA"/>
</dbReference>
<keyword evidence="2 4" id="KW-0238">DNA-binding</keyword>
<name>A0A2R8BDP3_9RHOB</name>
<dbReference type="PANTHER" id="PTHR30055">
    <property type="entry name" value="HTH-TYPE TRANSCRIPTIONAL REGULATOR RUTR"/>
    <property type="match status" value="1"/>
</dbReference>
<dbReference type="GO" id="GO:0000976">
    <property type="term" value="F:transcription cis-regulatory region binding"/>
    <property type="evidence" value="ECO:0007669"/>
    <property type="project" value="TreeGrafter"/>
</dbReference>
<dbReference type="InterPro" id="IPR009057">
    <property type="entry name" value="Homeodomain-like_sf"/>
</dbReference>
<dbReference type="AlphaFoldDB" id="A0A2R8BDP3"/>
<keyword evidence="7" id="KW-1185">Reference proteome</keyword>
<accession>A0A2R8BDP3</accession>
<evidence type="ECO:0000256" key="4">
    <source>
        <dbReference type="PROSITE-ProRule" id="PRU00335"/>
    </source>
</evidence>
<dbReference type="InterPro" id="IPR050109">
    <property type="entry name" value="HTH-type_TetR-like_transc_reg"/>
</dbReference>
<keyword evidence="3" id="KW-0804">Transcription</keyword>
<evidence type="ECO:0000259" key="5">
    <source>
        <dbReference type="PROSITE" id="PS50977"/>
    </source>
</evidence>
<organism evidence="6 7">
    <name type="scientific">Ascidiaceihabitans donghaensis</name>
    <dbReference type="NCBI Taxonomy" id="1510460"/>
    <lineage>
        <taxon>Bacteria</taxon>
        <taxon>Pseudomonadati</taxon>
        <taxon>Pseudomonadota</taxon>
        <taxon>Alphaproteobacteria</taxon>
        <taxon>Rhodobacterales</taxon>
        <taxon>Paracoccaceae</taxon>
        <taxon>Ascidiaceihabitans</taxon>
    </lineage>
</organism>
<dbReference type="Proteomes" id="UP000244880">
    <property type="component" value="Unassembled WGS sequence"/>
</dbReference>
<dbReference type="OrthoDB" id="9809265at2"/>
<evidence type="ECO:0000256" key="3">
    <source>
        <dbReference type="ARBA" id="ARBA00023163"/>
    </source>
</evidence>
<dbReference type="Pfam" id="PF17928">
    <property type="entry name" value="TetR_C_22"/>
    <property type="match status" value="1"/>
</dbReference>